<dbReference type="GO" id="GO:0016020">
    <property type="term" value="C:membrane"/>
    <property type="evidence" value="ECO:0007669"/>
    <property type="project" value="TreeGrafter"/>
</dbReference>
<keyword evidence="3 6" id="KW-0418">Kinase</keyword>
<dbReference type="GO" id="GO:0000407">
    <property type="term" value="C:phagophore assembly site"/>
    <property type="evidence" value="ECO:0007669"/>
    <property type="project" value="TreeGrafter"/>
</dbReference>
<proteinExistence type="predicted"/>
<dbReference type="InterPro" id="IPR000719">
    <property type="entry name" value="Prot_kinase_dom"/>
</dbReference>
<dbReference type="PROSITE" id="PS50011">
    <property type="entry name" value="PROTEIN_KINASE_DOM"/>
    <property type="match status" value="1"/>
</dbReference>
<dbReference type="GeneID" id="94837699"/>
<feature type="domain" description="Protein kinase" evidence="5">
    <location>
        <begin position="54"/>
        <end position="335"/>
    </location>
</feature>
<dbReference type="GO" id="GO:0005829">
    <property type="term" value="C:cytosol"/>
    <property type="evidence" value="ECO:0007669"/>
    <property type="project" value="TreeGrafter"/>
</dbReference>
<evidence type="ECO:0000256" key="3">
    <source>
        <dbReference type="ARBA" id="ARBA00022777"/>
    </source>
</evidence>
<dbReference type="RefSeq" id="XP_068361530.1">
    <property type="nucleotide sequence ID" value="XM_068502995.1"/>
</dbReference>
<keyword evidence="4" id="KW-0067">ATP-binding</keyword>
<keyword evidence="1" id="KW-0808">Transferase</keyword>
<dbReference type="SMART" id="SM00220">
    <property type="entry name" value="S_TKc"/>
    <property type="match status" value="1"/>
</dbReference>
<gene>
    <name evidence="6" type="ORF">TRFO_23164</name>
</gene>
<dbReference type="VEuPathDB" id="TrichDB:TRFO_23164"/>
<accession>A0A1J4KBP9</accession>
<reference evidence="6" key="1">
    <citation type="submission" date="2016-10" db="EMBL/GenBank/DDBJ databases">
        <authorList>
            <person name="Benchimol M."/>
            <person name="Almeida L.G."/>
            <person name="Vasconcelos A.T."/>
            <person name="Perreira-Neves A."/>
            <person name="Rosa I.A."/>
            <person name="Tasca T."/>
            <person name="Bogo M.R."/>
            <person name="de Souza W."/>
        </authorList>
    </citation>
    <scope>NUCLEOTIDE SEQUENCE [LARGE SCALE GENOMIC DNA]</scope>
    <source>
        <strain evidence="6">K</strain>
    </source>
</reference>
<evidence type="ECO:0000313" key="6">
    <source>
        <dbReference type="EMBL" id="OHT08394.1"/>
    </source>
</evidence>
<dbReference type="AlphaFoldDB" id="A0A1J4KBP9"/>
<keyword evidence="2" id="KW-0547">Nucleotide-binding</keyword>
<comment type="caution">
    <text evidence="6">The sequence shown here is derived from an EMBL/GenBank/DDBJ whole genome shotgun (WGS) entry which is preliminary data.</text>
</comment>
<dbReference type="GO" id="GO:0010506">
    <property type="term" value="P:regulation of autophagy"/>
    <property type="evidence" value="ECO:0007669"/>
    <property type="project" value="InterPro"/>
</dbReference>
<evidence type="ECO:0000313" key="7">
    <source>
        <dbReference type="Proteomes" id="UP000179807"/>
    </source>
</evidence>
<dbReference type="EMBL" id="MLAK01000669">
    <property type="protein sequence ID" value="OHT08394.1"/>
    <property type="molecule type" value="Genomic_DNA"/>
</dbReference>
<sequence length="408" mass="46784">MSFNQNSFADTVDHIPTLEQHYPLRSPVGSHESSRFASSRTDATNLPEEFYQKYQVIEYVASGLTASVYKAVCTQSHQIVCAKIINKAVYEECYEEVNSFSLNAAQEAKIMKQFNHPNIPRLLDFFENSDKACIVMEFKDGKTLLELINDGTDSALSNLVIHHLFVQLAQAVTYIHTCGFCHRDIKPENILVDDHYQLALIDFGFCAPINSKAKTLDESKNLSNVCGTSLYLAPEVILDERYNGSLADMWSLGIVLYTMVYKGVPYELEEHEFDQDEIIFEKIVRYSYEHEILTNRNTSRLEGITFFCRDLLKKLLEPNTEKRLQSCDLFFHPYISVENNGNQLTKAMTDLPRYIKQSIPIQEVKTSICNHKSITIENRGLLANKMKKNNSPIFVPRPQNVPFLKMKF</sequence>
<dbReference type="PANTHER" id="PTHR24348">
    <property type="entry name" value="SERINE/THREONINE-PROTEIN KINASE UNC-51-RELATED"/>
    <property type="match status" value="1"/>
</dbReference>
<dbReference type="InterPro" id="IPR008271">
    <property type="entry name" value="Ser/Thr_kinase_AS"/>
</dbReference>
<evidence type="ECO:0000259" key="5">
    <source>
        <dbReference type="PROSITE" id="PS50011"/>
    </source>
</evidence>
<dbReference type="GO" id="GO:0005776">
    <property type="term" value="C:autophagosome"/>
    <property type="evidence" value="ECO:0007669"/>
    <property type="project" value="TreeGrafter"/>
</dbReference>
<dbReference type="InterPro" id="IPR011009">
    <property type="entry name" value="Kinase-like_dom_sf"/>
</dbReference>
<dbReference type="FunFam" id="1.10.510.10:FF:000571">
    <property type="entry name" value="Maternal embryonic leucine zipper kinase"/>
    <property type="match status" value="1"/>
</dbReference>
<dbReference type="PROSITE" id="PS00108">
    <property type="entry name" value="PROTEIN_KINASE_ST"/>
    <property type="match status" value="1"/>
</dbReference>
<evidence type="ECO:0000256" key="1">
    <source>
        <dbReference type="ARBA" id="ARBA00022679"/>
    </source>
</evidence>
<organism evidence="6 7">
    <name type="scientific">Tritrichomonas foetus</name>
    <dbReference type="NCBI Taxonomy" id="1144522"/>
    <lineage>
        <taxon>Eukaryota</taxon>
        <taxon>Metamonada</taxon>
        <taxon>Parabasalia</taxon>
        <taxon>Tritrichomonadida</taxon>
        <taxon>Tritrichomonadidae</taxon>
        <taxon>Tritrichomonas</taxon>
    </lineage>
</organism>
<dbReference type="Pfam" id="PF00069">
    <property type="entry name" value="Pkinase"/>
    <property type="match status" value="1"/>
</dbReference>
<dbReference type="GO" id="GO:0005524">
    <property type="term" value="F:ATP binding"/>
    <property type="evidence" value="ECO:0007669"/>
    <property type="project" value="UniProtKB-KW"/>
</dbReference>
<dbReference type="GO" id="GO:0004674">
    <property type="term" value="F:protein serine/threonine kinase activity"/>
    <property type="evidence" value="ECO:0007669"/>
    <property type="project" value="InterPro"/>
</dbReference>
<dbReference type="SUPFAM" id="SSF56112">
    <property type="entry name" value="Protein kinase-like (PK-like)"/>
    <property type="match status" value="1"/>
</dbReference>
<dbReference type="InterPro" id="IPR045269">
    <property type="entry name" value="Atg1-like"/>
</dbReference>
<dbReference type="GO" id="GO:0000045">
    <property type="term" value="P:autophagosome assembly"/>
    <property type="evidence" value="ECO:0007669"/>
    <property type="project" value="TreeGrafter"/>
</dbReference>
<protein>
    <submittedName>
        <fullName evidence="6">CAMK family protein kinase</fullName>
    </submittedName>
</protein>
<dbReference type="PANTHER" id="PTHR24348:SF22">
    <property type="entry name" value="NON-SPECIFIC SERINE_THREONINE PROTEIN KINASE"/>
    <property type="match status" value="1"/>
</dbReference>
<name>A0A1J4KBP9_9EUKA</name>
<dbReference type="OrthoDB" id="10252171at2759"/>
<dbReference type="Proteomes" id="UP000179807">
    <property type="component" value="Unassembled WGS sequence"/>
</dbReference>
<evidence type="ECO:0000256" key="4">
    <source>
        <dbReference type="ARBA" id="ARBA00022840"/>
    </source>
</evidence>
<keyword evidence="7" id="KW-1185">Reference proteome</keyword>
<dbReference type="Gene3D" id="1.10.510.10">
    <property type="entry name" value="Transferase(Phosphotransferase) domain 1"/>
    <property type="match status" value="1"/>
</dbReference>
<evidence type="ECO:0000256" key="2">
    <source>
        <dbReference type="ARBA" id="ARBA00022741"/>
    </source>
</evidence>